<evidence type="ECO:0000256" key="6">
    <source>
        <dbReference type="SAM" id="Phobius"/>
    </source>
</evidence>
<feature type="transmembrane region" description="Helical" evidence="6">
    <location>
        <begin position="100"/>
        <end position="119"/>
    </location>
</feature>
<evidence type="ECO:0008006" key="9">
    <source>
        <dbReference type="Google" id="ProtNLM"/>
    </source>
</evidence>
<organism evidence="7 8">
    <name type="scientific">Elliptochloris bilobata</name>
    <dbReference type="NCBI Taxonomy" id="381761"/>
    <lineage>
        <taxon>Eukaryota</taxon>
        <taxon>Viridiplantae</taxon>
        <taxon>Chlorophyta</taxon>
        <taxon>core chlorophytes</taxon>
        <taxon>Trebouxiophyceae</taxon>
        <taxon>Trebouxiophyceae incertae sedis</taxon>
        <taxon>Elliptochloris clade</taxon>
        <taxon>Elliptochloris</taxon>
    </lineage>
</organism>
<dbReference type="Gene3D" id="1.20.1260.100">
    <property type="entry name" value="TspO/MBR protein"/>
    <property type="match status" value="1"/>
</dbReference>
<keyword evidence="3 6" id="KW-0812">Transmembrane</keyword>
<gene>
    <name evidence="7" type="ORF">WJX81_003406</name>
</gene>
<dbReference type="FunFam" id="1.20.1260.100:FF:000001">
    <property type="entry name" value="translocator protein 2"/>
    <property type="match status" value="1"/>
</dbReference>
<dbReference type="PANTHER" id="PTHR10057:SF0">
    <property type="entry name" value="TRANSLOCATOR PROTEIN"/>
    <property type="match status" value="1"/>
</dbReference>
<dbReference type="PANTHER" id="PTHR10057">
    <property type="entry name" value="PERIPHERAL-TYPE BENZODIAZEPINE RECEPTOR"/>
    <property type="match status" value="1"/>
</dbReference>
<keyword evidence="5 6" id="KW-0472">Membrane</keyword>
<reference evidence="7 8" key="1">
    <citation type="journal article" date="2024" name="Nat. Commun.">
        <title>Phylogenomics reveals the evolutionary origins of lichenization in chlorophyte algae.</title>
        <authorList>
            <person name="Puginier C."/>
            <person name="Libourel C."/>
            <person name="Otte J."/>
            <person name="Skaloud P."/>
            <person name="Haon M."/>
            <person name="Grisel S."/>
            <person name="Petersen M."/>
            <person name="Berrin J.G."/>
            <person name="Delaux P.M."/>
            <person name="Dal Grande F."/>
            <person name="Keller J."/>
        </authorList>
    </citation>
    <scope>NUCLEOTIDE SEQUENCE [LARGE SCALE GENOMIC DNA]</scope>
    <source>
        <strain evidence="7 8">SAG 245.80</strain>
    </source>
</reference>
<keyword evidence="4 6" id="KW-1133">Transmembrane helix</keyword>
<feature type="transmembrane region" description="Helical" evidence="6">
    <location>
        <begin position="131"/>
        <end position="147"/>
    </location>
</feature>
<proteinExistence type="inferred from homology"/>
<comment type="similarity">
    <text evidence="2">Belongs to the TspO/BZRP family.</text>
</comment>
<feature type="transmembrane region" description="Helical" evidence="6">
    <location>
        <begin position="153"/>
        <end position="172"/>
    </location>
</feature>
<dbReference type="Pfam" id="PF03073">
    <property type="entry name" value="TspO_MBR"/>
    <property type="match status" value="1"/>
</dbReference>
<evidence type="ECO:0000313" key="7">
    <source>
        <dbReference type="EMBL" id="KAK9845322.1"/>
    </source>
</evidence>
<comment type="subcellular location">
    <subcellularLocation>
        <location evidence="1">Membrane</location>
        <topology evidence="1">Multi-pass membrane protein</topology>
    </subcellularLocation>
</comment>
<evidence type="ECO:0000256" key="1">
    <source>
        <dbReference type="ARBA" id="ARBA00004141"/>
    </source>
</evidence>
<accession>A0AAW1SH16</accession>
<dbReference type="GO" id="GO:0033013">
    <property type="term" value="P:tetrapyrrole metabolic process"/>
    <property type="evidence" value="ECO:0007669"/>
    <property type="project" value="UniProtKB-ARBA"/>
</dbReference>
<evidence type="ECO:0000256" key="3">
    <source>
        <dbReference type="ARBA" id="ARBA00022692"/>
    </source>
</evidence>
<keyword evidence="8" id="KW-1185">Reference proteome</keyword>
<evidence type="ECO:0000256" key="5">
    <source>
        <dbReference type="ARBA" id="ARBA00023136"/>
    </source>
</evidence>
<dbReference type="Proteomes" id="UP001445335">
    <property type="component" value="Unassembled WGS sequence"/>
</dbReference>
<protein>
    <recommendedName>
        <fullName evidence="9">Tryptophan-rich sensory protein</fullName>
    </recommendedName>
</protein>
<evidence type="ECO:0000313" key="8">
    <source>
        <dbReference type="Proteomes" id="UP001445335"/>
    </source>
</evidence>
<comment type="caution">
    <text evidence="7">The sequence shown here is derived from an EMBL/GenBank/DDBJ whole genome shotgun (WGS) entry which is preliminary data.</text>
</comment>
<dbReference type="GO" id="GO:0016020">
    <property type="term" value="C:membrane"/>
    <property type="evidence" value="ECO:0007669"/>
    <property type="project" value="UniProtKB-SubCell"/>
</dbReference>
<evidence type="ECO:0000256" key="4">
    <source>
        <dbReference type="ARBA" id="ARBA00022989"/>
    </source>
</evidence>
<dbReference type="InterPro" id="IPR038330">
    <property type="entry name" value="TspO/MBR-related_sf"/>
</dbReference>
<dbReference type="CDD" id="cd15904">
    <property type="entry name" value="TSPO_MBR"/>
    <property type="match status" value="1"/>
</dbReference>
<name>A0AAW1SH16_9CHLO</name>
<feature type="transmembrane region" description="Helical" evidence="6">
    <location>
        <begin position="67"/>
        <end position="88"/>
    </location>
</feature>
<sequence length="182" mass="20242">MRTIGAAASALERRQPGLLAALPPADWGLLAAGAVVFGAGQLVPPYTNSYKSWYPTLRKPDWHPPPWVFPTVWIPLKVLQSAALWLVWKGGKGDRNKLALPLAVFGLHLFLGNWWNVVFFGRRELKPSVKWMGAFWTSVAGTIASFYNVEPVAAYLMAPTQVWVSIAALLNYEIVRLNTVRD</sequence>
<dbReference type="EMBL" id="JALJOU010000003">
    <property type="protein sequence ID" value="KAK9845322.1"/>
    <property type="molecule type" value="Genomic_DNA"/>
</dbReference>
<dbReference type="InterPro" id="IPR004307">
    <property type="entry name" value="TspO_MBR"/>
</dbReference>
<dbReference type="AlphaFoldDB" id="A0AAW1SH16"/>
<evidence type="ECO:0000256" key="2">
    <source>
        <dbReference type="ARBA" id="ARBA00007524"/>
    </source>
</evidence>